<comment type="caution">
    <text evidence="2">The sequence shown here is derived from an EMBL/GenBank/DDBJ whole genome shotgun (WGS) entry which is preliminary data.</text>
</comment>
<dbReference type="AlphaFoldDB" id="A0A2H0UAF3"/>
<dbReference type="Proteomes" id="UP000231379">
    <property type="component" value="Unassembled WGS sequence"/>
</dbReference>
<evidence type="ECO:0000256" key="1">
    <source>
        <dbReference type="SAM" id="MobiDB-lite"/>
    </source>
</evidence>
<sequence>MTAALVTFTASFCGIVALLALRAWEERRGARVALDARRRADELALALKQALMALGEWLAHAPPRALALLRELFALLVRAFAHLAQAASGQAHRLADLVSYKRSFTPAEPRSEFLMQVGERPTIATEPPKEKRVRRARKSAEQNGETL</sequence>
<reference evidence="3" key="1">
    <citation type="submission" date="2017-09" db="EMBL/GenBank/DDBJ databases">
        <title>Depth-based differentiation of microbial function through sediment-hosted aquifers and enrichment of novel symbionts in the deep terrestrial subsurface.</title>
        <authorList>
            <person name="Probst A.J."/>
            <person name="Ladd B."/>
            <person name="Jarett J.K."/>
            <person name="Geller-Mcgrath D.E."/>
            <person name="Sieber C.M.K."/>
            <person name="Emerson J.B."/>
            <person name="Anantharaman K."/>
            <person name="Thomas B.C."/>
            <person name="Malmstrom R."/>
            <person name="Stieglmeier M."/>
            <person name="Klingl A."/>
            <person name="Woyke T."/>
            <person name="Ryan C.M."/>
            <person name="Banfield J.F."/>
        </authorList>
    </citation>
    <scope>NUCLEOTIDE SEQUENCE [LARGE SCALE GENOMIC DNA]</scope>
</reference>
<protein>
    <submittedName>
        <fullName evidence="2">Uncharacterized protein</fullName>
    </submittedName>
</protein>
<evidence type="ECO:0000313" key="3">
    <source>
        <dbReference type="Proteomes" id="UP000231379"/>
    </source>
</evidence>
<accession>A0A2H0UAF3</accession>
<proteinExistence type="predicted"/>
<feature type="region of interest" description="Disordered" evidence="1">
    <location>
        <begin position="119"/>
        <end position="147"/>
    </location>
</feature>
<organism evidence="2 3">
    <name type="scientific">Candidatus Kaiserbacteria bacterium CG10_big_fil_rev_8_21_14_0_10_59_10</name>
    <dbReference type="NCBI Taxonomy" id="1974612"/>
    <lineage>
        <taxon>Bacteria</taxon>
        <taxon>Candidatus Kaiseribacteriota</taxon>
    </lineage>
</organism>
<dbReference type="EMBL" id="PFBM01000006">
    <property type="protein sequence ID" value="PIR82755.1"/>
    <property type="molecule type" value="Genomic_DNA"/>
</dbReference>
<name>A0A2H0UAF3_9BACT</name>
<evidence type="ECO:0000313" key="2">
    <source>
        <dbReference type="EMBL" id="PIR82755.1"/>
    </source>
</evidence>
<gene>
    <name evidence="2" type="ORF">COU20_00700</name>
</gene>